<dbReference type="SUPFAM" id="SSF102405">
    <property type="entry name" value="MCP/YpsA-like"/>
    <property type="match status" value="1"/>
</dbReference>
<reference evidence="1" key="1">
    <citation type="submission" date="2021-06" db="EMBL/GenBank/DDBJ databases">
        <title>Complete genome sequence of Stenotrophomonas maltophilia phage Philippe.</title>
        <authorList>
            <person name="Vallavanatt I."/>
            <person name="Bartz M."/>
            <person name="Clark J."/>
            <person name="Burrowes B."/>
            <person name="Liu M."/>
            <person name="Gill J."/>
        </authorList>
    </citation>
    <scope>NUCLEOTIDE SEQUENCE</scope>
</reference>
<name>A0AAE7WMK5_9CAUD</name>
<sequence length="171" mass="18667">MIYAGIGSRETPQSVMEEMRHLAHHLALKGYTLRSGGADGADTAFEAGCDWGNGKKEIFIPWNGFSGRRLNEHGVIVYQDPTAEKIASQFHPNWRACKQGARVLHARNVAQILGADIGKDPQTDFVVCWTKNASGAGGTGQAIRIAQHYNIPVFDLGDTANYDRLAAFIPE</sequence>
<gene>
    <name evidence="1" type="ORF">CPT_Philippe_006</name>
</gene>
<dbReference type="Proteomes" id="UP000827261">
    <property type="component" value="Segment"/>
</dbReference>
<keyword evidence="2" id="KW-1185">Reference proteome</keyword>
<accession>A0AAE7WMK5</accession>
<evidence type="ECO:0000313" key="1">
    <source>
        <dbReference type="EMBL" id="QYW02205.1"/>
    </source>
</evidence>
<dbReference type="Gene3D" id="3.40.50.450">
    <property type="match status" value="1"/>
</dbReference>
<organism evidence="1 2">
    <name type="scientific">Stenotrophomonas phage Philippe</name>
    <dbReference type="NCBI Taxonomy" id="2859655"/>
    <lineage>
        <taxon>Viruses</taxon>
        <taxon>Duplodnaviria</taxon>
        <taxon>Heunggongvirae</taxon>
        <taxon>Uroviricota</taxon>
        <taxon>Caudoviricetes</taxon>
        <taxon>Schitoviridae</taxon>
        <taxon>Philippevirus</taxon>
        <taxon>Philippevirus philippe</taxon>
    </lineage>
</organism>
<protein>
    <submittedName>
        <fullName evidence="1">DprA-like DNA processing chain A</fullName>
    </submittedName>
</protein>
<proteinExistence type="predicted"/>
<dbReference type="EMBL" id="MZ326861">
    <property type="protein sequence ID" value="QYW02205.1"/>
    <property type="molecule type" value="Genomic_DNA"/>
</dbReference>
<evidence type="ECO:0000313" key="2">
    <source>
        <dbReference type="Proteomes" id="UP000827261"/>
    </source>
</evidence>